<proteinExistence type="inferred from homology"/>
<dbReference type="CDD" id="cd02503">
    <property type="entry name" value="MobA"/>
    <property type="match status" value="1"/>
</dbReference>
<name>A0A170QBS6_9ZZZZ</name>
<keyword evidence="7" id="KW-0501">Molybdenum cofactor biosynthesis</keyword>
<keyword evidence="2" id="KW-0808">Transferase</keyword>
<feature type="domain" description="MobA-like NTP transferase" evidence="8">
    <location>
        <begin position="6"/>
        <end position="154"/>
    </location>
</feature>
<dbReference type="InterPro" id="IPR029044">
    <property type="entry name" value="Nucleotide-diphossugar_trans"/>
</dbReference>
<dbReference type="Gene3D" id="3.90.550.10">
    <property type="entry name" value="Spore Coat Polysaccharide Biosynthesis Protein SpsA, Chain A"/>
    <property type="match status" value="1"/>
</dbReference>
<dbReference type="PANTHER" id="PTHR19136">
    <property type="entry name" value="MOLYBDENUM COFACTOR GUANYLYLTRANSFERASE"/>
    <property type="match status" value="1"/>
</dbReference>
<organism evidence="9">
    <name type="scientific">hydrothermal vent metagenome</name>
    <dbReference type="NCBI Taxonomy" id="652676"/>
    <lineage>
        <taxon>unclassified sequences</taxon>
        <taxon>metagenomes</taxon>
        <taxon>ecological metagenomes</taxon>
    </lineage>
</organism>
<dbReference type="GO" id="GO:0005525">
    <property type="term" value="F:GTP binding"/>
    <property type="evidence" value="ECO:0007669"/>
    <property type="project" value="UniProtKB-KW"/>
</dbReference>
<dbReference type="InterPro" id="IPR013482">
    <property type="entry name" value="Molybde_CF_guanTrfase"/>
</dbReference>
<sequence length="190" mass="21765">MIHASAYILIGGQSQRFGSQKWKVQIDGKPVLDHLWEKCSDFGSRWVVGKDQPFELDKPFIADKLILRAPFNGLYTALHHTQSEWNLILSCDLPLLTATVIEQLWRKKHNNSYGVIPKTKKGLEPLAGFYNRRLISLLNSKLDNEDFSLQSLIENENFTIVTMDSDKDAFFNMNTPDDYETVVSLKTRSS</sequence>
<keyword evidence="4" id="KW-0547">Nucleotide-binding</keyword>
<dbReference type="HAMAP" id="MF_00316">
    <property type="entry name" value="MobA"/>
    <property type="match status" value="1"/>
</dbReference>
<dbReference type="InterPro" id="IPR025877">
    <property type="entry name" value="MobA-like_NTP_Trfase"/>
</dbReference>
<evidence type="ECO:0000256" key="2">
    <source>
        <dbReference type="ARBA" id="ARBA00022679"/>
    </source>
</evidence>
<dbReference type="AlphaFoldDB" id="A0A170QBS6"/>
<dbReference type="GO" id="GO:0046872">
    <property type="term" value="F:metal ion binding"/>
    <property type="evidence" value="ECO:0007669"/>
    <property type="project" value="UniProtKB-KW"/>
</dbReference>
<evidence type="ECO:0000256" key="5">
    <source>
        <dbReference type="ARBA" id="ARBA00022842"/>
    </source>
</evidence>
<evidence type="ECO:0000256" key="1">
    <source>
        <dbReference type="ARBA" id="ARBA00022490"/>
    </source>
</evidence>
<dbReference type="GO" id="GO:0006777">
    <property type="term" value="P:Mo-molybdopterin cofactor biosynthetic process"/>
    <property type="evidence" value="ECO:0007669"/>
    <property type="project" value="UniProtKB-KW"/>
</dbReference>
<keyword evidence="6" id="KW-0342">GTP-binding</keyword>
<gene>
    <name evidence="9" type="ORF">MGWOODY_Mmi2332</name>
</gene>
<reference evidence="9" key="1">
    <citation type="submission" date="2015-10" db="EMBL/GenBank/DDBJ databases">
        <authorList>
            <person name="Gilbert D.G."/>
        </authorList>
    </citation>
    <scope>NUCLEOTIDE SEQUENCE</scope>
</reference>
<keyword evidence="1" id="KW-0963">Cytoplasm</keyword>
<dbReference type="SUPFAM" id="SSF53448">
    <property type="entry name" value="Nucleotide-diphospho-sugar transferases"/>
    <property type="match status" value="1"/>
</dbReference>
<evidence type="ECO:0000256" key="3">
    <source>
        <dbReference type="ARBA" id="ARBA00022723"/>
    </source>
</evidence>
<evidence type="ECO:0000256" key="7">
    <source>
        <dbReference type="ARBA" id="ARBA00023150"/>
    </source>
</evidence>
<evidence type="ECO:0000256" key="4">
    <source>
        <dbReference type="ARBA" id="ARBA00022741"/>
    </source>
</evidence>
<evidence type="ECO:0000256" key="6">
    <source>
        <dbReference type="ARBA" id="ARBA00023134"/>
    </source>
</evidence>
<dbReference type="GO" id="GO:0016779">
    <property type="term" value="F:nucleotidyltransferase activity"/>
    <property type="evidence" value="ECO:0007669"/>
    <property type="project" value="TreeGrafter"/>
</dbReference>
<dbReference type="PANTHER" id="PTHR19136:SF81">
    <property type="entry name" value="MOLYBDENUM COFACTOR GUANYLYLTRANSFERASE"/>
    <property type="match status" value="1"/>
</dbReference>
<accession>A0A170QBS6</accession>
<dbReference type="EMBL" id="FAXC01000038">
    <property type="protein sequence ID" value="CUV08257.1"/>
    <property type="molecule type" value="Genomic_DNA"/>
</dbReference>
<evidence type="ECO:0000259" key="8">
    <source>
        <dbReference type="Pfam" id="PF12804"/>
    </source>
</evidence>
<keyword evidence="5" id="KW-0460">Magnesium</keyword>
<dbReference type="Pfam" id="PF12804">
    <property type="entry name" value="NTP_transf_3"/>
    <property type="match status" value="1"/>
</dbReference>
<evidence type="ECO:0000313" key="9">
    <source>
        <dbReference type="EMBL" id="CUV08257.1"/>
    </source>
</evidence>
<keyword evidence="3" id="KW-0479">Metal-binding</keyword>
<protein>
    <submittedName>
        <fullName evidence="9">Molybdopterin-guanine dinucleotide biosynthesis protein MobA</fullName>
    </submittedName>
</protein>